<evidence type="ECO:0008006" key="3">
    <source>
        <dbReference type="Google" id="ProtNLM"/>
    </source>
</evidence>
<dbReference type="OrthoDB" id="127333at2"/>
<dbReference type="KEGG" id="ahel:Q31a_11350"/>
<proteinExistence type="predicted"/>
<dbReference type="PANTHER" id="PTHR43737:SF1">
    <property type="entry name" value="DUF1501 DOMAIN-CONTAINING PROTEIN"/>
    <property type="match status" value="1"/>
</dbReference>
<protein>
    <recommendedName>
        <fullName evidence="3">Sulfatase</fullName>
    </recommendedName>
</protein>
<dbReference type="Pfam" id="PF07394">
    <property type="entry name" value="DUF1501"/>
    <property type="match status" value="1"/>
</dbReference>
<dbReference type="RefSeq" id="WP_145075016.1">
    <property type="nucleotide sequence ID" value="NZ_CP036298.1"/>
</dbReference>
<dbReference type="Proteomes" id="UP000318017">
    <property type="component" value="Chromosome"/>
</dbReference>
<organism evidence="1 2">
    <name type="scientific">Aureliella helgolandensis</name>
    <dbReference type="NCBI Taxonomy" id="2527968"/>
    <lineage>
        <taxon>Bacteria</taxon>
        <taxon>Pseudomonadati</taxon>
        <taxon>Planctomycetota</taxon>
        <taxon>Planctomycetia</taxon>
        <taxon>Pirellulales</taxon>
        <taxon>Pirellulaceae</taxon>
        <taxon>Aureliella</taxon>
    </lineage>
</organism>
<dbReference type="PANTHER" id="PTHR43737">
    <property type="entry name" value="BLL7424 PROTEIN"/>
    <property type="match status" value="1"/>
</dbReference>
<reference evidence="1 2" key="1">
    <citation type="submission" date="2019-02" db="EMBL/GenBank/DDBJ databases">
        <title>Deep-cultivation of Planctomycetes and their phenomic and genomic characterization uncovers novel biology.</title>
        <authorList>
            <person name="Wiegand S."/>
            <person name="Jogler M."/>
            <person name="Boedeker C."/>
            <person name="Pinto D."/>
            <person name="Vollmers J."/>
            <person name="Rivas-Marin E."/>
            <person name="Kohn T."/>
            <person name="Peeters S.H."/>
            <person name="Heuer A."/>
            <person name="Rast P."/>
            <person name="Oberbeckmann S."/>
            <person name="Bunk B."/>
            <person name="Jeske O."/>
            <person name="Meyerdierks A."/>
            <person name="Storesund J.E."/>
            <person name="Kallscheuer N."/>
            <person name="Luecker S."/>
            <person name="Lage O.M."/>
            <person name="Pohl T."/>
            <person name="Merkel B.J."/>
            <person name="Hornburger P."/>
            <person name="Mueller R.-W."/>
            <person name="Bruemmer F."/>
            <person name="Labrenz M."/>
            <person name="Spormann A.M."/>
            <person name="Op den Camp H."/>
            <person name="Overmann J."/>
            <person name="Amann R."/>
            <person name="Jetten M.S.M."/>
            <person name="Mascher T."/>
            <person name="Medema M.H."/>
            <person name="Devos D.P."/>
            <person name="Kaster A.-K."/>
            <person name="Ovreas L."/>
            <person name="Rohde M."/>
            <person name="Galperin M.Y."/>
            <person name="Jogler C."/>
        </authorList>
    </citation>
    <scope>NUCLEOTIDE SEQUENCE [LARGE SCALE GENOMIC DNA]</scope>
    <source>
        <strain evidence="1 2">Q31a</strain>
    </source>
</reference>
<accession>A0A518G2L5</accession>
<gene>
    <name evidence="1" type="ORF">Q31a_11350</name>
</gene>
<dbReference type="InterPro" id="IPR017850">
    <property type="entry name" value="Alkaline_phosphatase_core_sf"/>
</dbReference>
<dbReference type="Gene3D" id="3.40.720.10">
    <property type="entry name" value="Alkaline Phosphatase, subunit A"/>
    <property type="match status" value="1"/>
</dbReference>
<keyword evidence="2" id="KW-1185">Reference proteome</keyword>
<evidence type="ECO:0000313" key="2">
    <source>
        <dbReference type="Proteomes" id="UP000318017"/>
    </source>
</evidence>
<dbReference type="AlphaFoldDB" id="A0A518G2L5"/>
<dbReference type="InterPro" id="IPR010869">
    <property type="entry name" value="DUF1501"/>
</dbReference>
<dbReference type="EMBL" id="CP036298">
    <property type="protein sequence ID" value="QDV22843.1"/>
    <property type="molecule type" value="Genomic_DNA"/>
</dbReference>
<evidence type="ECO:0000313" key="1">
    <source>
        <dbReference type="EMBL" id="QDV22843.1"/>
    </source>
</evidence>
<sequence length="432" mass="47107">MKCLGNGLSRRNFMTVGAFGGLCLSDVLRMRSVLGDQKNYDFIPAKAESIIHIFLPGGLAQQESFDPKPFSPLEYRGEMGSIKTNTGEIISQTLPQLAKCADKFTIIRSMSHGEAAHERGTHNMFTGYKPSPALIYPSFGSVVSHEYGPRNNLPPYICIPNQPNEFAGSGYLSSSYGPFSLGADPAKAGFKVQDLNLAGGVDAERFARRQDALSTVNQYFSSRHNADSVTAMDSFYERAYSLISSEKARDAFDIEKEDAAMRDRYGRNQAGQRLLLSRRLVEAGARLVTMTYGGWDMHTNITNGIRNSMPALDQGLAVLLNDLDSRGLLDTTLVMVSTEFGRTPKINSDAGRDHWPKVFSLMLAGGGIKRGYVHGASDPTAAEPDLDPVSPEDLATTIYHLLGIVADKELMSPGDRPIEIVDGGKVIKQLLA</sequence>
<name>A0A518G2L5_9BACT</name>
<dbReference type="SUPFAM" id="SSF53649">
    <property type="entry name" value="Alkaline phosphatase-like"/>
    <property type="match status" value="1"/>
</dbReference>